<name>A0ACC3YBP7_COLTU</name>
<organism evidence="1 2">
    <name type="scientific">Colletotrichum truncatum</name>
    <name type="common">Anthracnose fungus</name>
    <name type="synonym">Colletotrichum capsici</name>
    <dbReference type="NCBI Taxonomy" id="5467"/>
    <lineage>
        <taxon>Eukaryota</taxon>
        <taxon>Fungi</taxon>
        <taxon>Dikarya</taxon>
        <taxon>Ascomycota</taxon>
        <taxon>Pezizomycotina</taxon>
        <taxon>Sordariomycetes</taxon>
        <taxon>Hypocreomycetidae</taxon>
        <taxon>Glomerellales</taxon>
        <taxon>Glomerellaceae</taxon>
        <taxon>Colletotrichum</taxon>
        <taxon>Colletotrichum truncatum species complex</taxon>
    </lineage>
</organism>
<dbReference type="Proteomes" id="UP000805649">
    <property type="component" value="Unassembled WGS sequence"/>
</dbReference>
<evidence type="ECO:0000313" key="1">
    <source>
        <dbReference type="EMBL" id="KAL0929257.1"/>
    </source>
</evidence>
<comment type="caution">
    <text evidence="1">The sequence shown here is derived from an EMBL/GenBank/DDBJ whole genome shotgun (WGS) entry which is preliminary data.</text>
</comment>
<evidence type="ECO:0000313" key="2">
    <source>
        <dbReference type="Proteomes" id="UP000805649"/>
    </source>
</evidence>
<proteinExistence type="predicted"/>
<protein>
    <submittedName>
        <fullName evidence="1">Uncharacterized protein</fullName>
    </submittedName>
</protein>
<reference evidence="1 2" key="1">
    <citation type="journal article" date="2020" name="Phytopathology">
        <title>Genome Sequence Resources of Colletotrichum truncatum, C. plurivorum, C. musicola, and C. sojae: Four Species Pathogenic to Soybean (Glycine max).</title>
        <authorList>
            <person name="Rogerio F."/>
            <person name="Boufleur T.R."/>
            <person name="Ciampi-Guillardi M."/>
            <person name="Sukno S.A."/>
            <person name="Thon M.R."/>
            <person name="Massola Junior N.S."/>
            <person name="Baroncelli R."/>
        </authorList>
    </citation>
    <scope>NUCLEOTIDE SEQUENCE [LARGE SCALE GENOMIC DNA]</scope>
    <source>
        <strain evidence="1 2">CMES1059</strain>
    </source>
</reference>
<dbReference type="EMBL" id="VUJX02000020">
    <property type="protein sequence ID" value="KAL0929257.1"/>
    <property type="molecule type" value="Genomic_DNA"/>
</dbReference>
<sequence>MVKPTGRQLWEQYARQIQRLYHADDPPHPNRNLITEEHLGRAALLQPEFELLAPVEGRDDEVEQESAWPEEWVNRRSLMGVLNRKEWKTFPIRHEEQEHQVIPHIINRQPSLNPWEEPVAQSTSQQPASATNSHERKHSPQLPLEDSEYPLDRSHDVSPTTRKSLPDMTKSMSRLSFTRGYGSIDGQLERIMLGGDYSRGKEMLSVDHRGSLDERQDQSLAKYQQSHKEAGPADDQGSSGTISGTKPFAQDDLKMFLAWRRGKRKPRSESAS</sequence>
<keyword evidence="2" id="KW-1185">Reference proteome</keyword>
<gene>
    <name evidence="1" type="ORF">CTRU02_215798</name>
</gene>
<accession>A0ACC3YBP7</accession>